<dbReference type="SUPFAM" id="SSF51735">
    <property type="entry name" value="NAD(P)-binding Rossmann-fold domains"/>
    <property type="match status" value="1"/>
</dbReference>
<protein>
    <recommendedName>
        <fullName evidence="5">Ketoacyl reductase</fullName>
    </recommendedName>
</protein>
<feature type="chain" id="PRO_5030604933" description="Ketoacyl reductase" evidence="3">
    <location>
        <begin position="24"/>
        <end position="310"/>
    </location>
</feature>
<evidence type="ECO:0008006" key="5">
    <source>
        <dbReference type="Google" id="ProtNLM"/>
    </source>
</evidence>
<dbReference type="InterPro" id="IPR020904">
    <property type="entry name" value="Sc_DH/Rdtase_CS"/>
</dbReference>
<reference evidence="4" key="1">
    <citation type="submission" date="2021-01" db="EMBL/GenBank/DDBJ databases">
        <authorList>
            <person name="Corre E."/>
            <person name="Pelletier E."/>
            <person name="Niang G."/>
            <person name="Scheremetjew M."/>
            <person name="Finn R."/>
            <person name="Kale V."/>
            <person name="Holt S."/>
            <person name="Cochrane G."/>
            <person name="Meng A."/>
            <person name="Brown T."/>
            <person name="Cohen L."/>
        </authorList>
    </citation>
    <scope>NUCLEOTIDE SEQUENCE</scope>
    <source>
        <strain evidence="4">Grunow 1884</strain>
    </source>
</reference>
<dbReference type="PANTHER" id="PTHR42760">
    <property type="entry name" value="SHORT-CHAIN DEHYDROGENASES/REDUCTASES FAMILY MEMBER"/>
    <property type="match status" value="1"/>
</dbReference>
<accession>A0A7S2A1M5</accession>
<dbReference type="PRINTS" id="PR00080">
    <property type="entry name" value="SDRFAMILY"/>
</dbReference>
<keyword evidence="3" id="KW-0732">Signal</keyword>
<dbReference type="GO" id="GO:0016616">
    <property type="term" value="F:oxidoreductase activity, acting on the CH-OH group of donors, NAD or NADP as acceptor"/>
    <property type="evidence" value="ECO:0007669"/>
    <property type="project" value="TreeGrafter"/>
</dbReference>
<organism evidence="4">
    <name type="scientific">Trieres chinensis</name>
    <name type="common">Marine centric diatom</name>
    <name type="synonym">Odontella sinensis</name>
    <dbReference type="NCBI Taxonomy" id="1514140"/>
    <lineage>
        <taxon>Eukaryota</taxon>
        <taxon>Sar</taxon>
        <taxon>Stramenopiles</taxon>
        <taxon>Ochrophyta</taxon>
        <taxon>Bacillariophyta</taxon>
        <taxon>Mediophyceae</taxon>
        <taxon>Biddulphiophycidae</taxon>
        <taxon>Eupodiscales</taxon>
        <taxon>Parodontellaceae</taxon>
        <taxon>Trieres</taxon>
    </lineage>
</organism>
<comment type="similarity">
    <text evidence="1 2">Belongs to the short-chain dehydrogenases/reductases (SDR) family.</text>
</comment>
<feature type="signal peptide" evidence="3">
    <location>
        <begin position="1"/>
        <end position="23"/>
    </location>
</feature>
<dbReference type="InterPro" id="IPR002347">
    <property type="entry name" value="SDR_fam"/>
</dbReference>
<dbReference type="PROSITE" id="PS00061">
    <property type="entry name" value="ADH_SHORT"/>
    <property type="match status" value="1"/>
</dbReference>
<evidence type="ECO:0000256" key="1">
    <source>
        <dbReference type="ARBA" id="ARBA00006484"/>
    </source>
</evidence>
<dbReference type="EMBL" id="HBGO01030965">
    <property type="protein sequence ID" value="CAD9355082.1"/>
    <property type="molecule type" value="Transcribed_RNA"/>
</dbReference>
<dbReference type="Pfam" id="PF00106">
    <property type="entry name" value="adh_short"/>
    <property type="match status" value="1"/>
</dbReference>
<evidence type="ECO:0000256" key="3">
    <source>
        <dbReference type="SAM" id="SignalP"/>
    </source>
</evidence>
<dbReference type="AlphaFoldDB" id="A0A7S2A1M5"/>
<dbReference type="InterPro" id="IPR036291">
    <property type="entry name" value="NAD(P)-bd_dom_sf"/>
</dbReference>
<name>A0A7S2A1M5_TRICV</name>
<proteinExistence type="inferred from homology"/>
<evidence type="ECO:0000313" key="4">
    <source>
        <dbReference type="EMBL" id="CAD9355082.1"/>
    </source>
</evidence>
<dbReference type="CDD" id="cd05233">
    <property type="entry name" value="SDR_c"/>
    <property type="match status" value="1"/>
</dbReference>
<dbReference type="Gene3D" id="3.40.50.720">
    <property type="entry name" value="NAD(P)-binding Rossmann-like Domain"/>
    <property type="match status" value="1"/>
</dbReference>
<gene>
    <name evidence="4" type="ORF">OSIN01602_LOCUS17774</name>
</gene>
<dbReference type="PRINTS" id="PR00081">
    <property type="entry name" value="GDHRDH"/>
</dbReference>
<evidence type="ECO:0000256" key="2">
    <source>
        <dbReference type="RuleBase" id="RU000363"/>
    </source>
</evidence>
<sequence length="310" mass="32524">MGNSALRALLLAATALAPNRISSLVSPSSSAFVIAMSTSPLRLAGQRILVTGGGRGIGRAIALICAREGGRVAITSRTESELRETASLTSPEDEACDGSVEQESIMDTYVADVTKEEDVERMVTSIVDKWGGIDVLVNNAGGSQRKGPAETLSASDLRGLLDLNVVSVHIVTSAVLRLAMLPAKSGRIVNISSKAGKVGLPSNSFYCASKFALEGYAASLAEELRDSGIEVNTLSPGMVNTRSFPKPEGRKGVRTAESVGDGLFTLLEGGVTGHYLHADELDAVREAGLEDGAALKPIREEPFSVEAKRR</sequence>